<protein>
    <submittedName>
        <fullName evidence="10">MFS transporter</fullName>
    </submittedName>
</protein>
<feature type="transmembrane region" description="Helical" evidence="8">
    <location>
        <begin position="401"/>
        <end position="419"/>
    </location>
</feature>
<evidence type="ECO:0000256" key="6">
    <source>
        <dbReference type="ARBA" id="ARBA00023136"/>
    </source>
</evidence>
<name>A0ABT8EWN1_9ACTN</name>
<comment type="subcellular location">
    <subcellularLocation>
        <location evidence="1">Cell membrane</location>
        <topology evidence="1">Multi-pass membrane protein</topology>
    </subcellularLocation>
</comment>
<keyword evidence="3" id="KW-1003">Cell membrane</keyword>
<feature type="transmembrane region" description="Helical" evidence="8">
    <location>
        <begin position="277"/>
        <end position="295"/>
    </location>
</feature>
<dbReference type="PANTHER" id="PTHR23517:SF2">
    <property type="entry name" value="MULTIDRUG RESISTANCE PROTEIN MDTH"/>
    <property type="match status" value="1"/>
</dbReference>
<feature type="transmembrane region" description="Helical" evidence="8">
    <location>
        <begin position="238"/>
        <end position="257"/>
    </location>
</feature>
<feature type="transmembrane region" description="Helical" evidence="8">
    <location>
        <begin position="35"/>
        <end position="57"/>
    </location>
</feature>
<dbReference type="EMBL" id="JAUHJR010000006">
    <property type="protein sequence ID" value="MDN4162598.1"/>
    <property type="molecule type" value="Genomic_DNA"/>
</dbReference>
<evidence type="ECO:0000259" key="9">
    <source>
        <dbReference type="PROSITE" id="PS50850"/>
    </source>
</evidence>
<dbReference type="Proteomes" id="UP001168537">
    <property type="component" value="Unassembled WGS sequence"/>
</dbReference>
<keyword evidence="4 8" id="KW-0812">Transmembrane</keyword>
<dbReference type="InterPro" id="IPR020846">
    <property type="entry name" value="MFS_dom"/>
</dbReference>
<dbReference type="RefSeq" id="WP_300961760.1">
    <property type="nucleotide sequence ID" value="NZ_JAUHJR010000006.1"/>
</dbReference>
<feature type="transmembrane region" description="Helical" evidence="8">
    <location>
        <begin position="157"/>
        <end position="179"/>
    </location>
</feature>
<feature type="transmembrane region" description="Helical" evidence="8">
    <location>
        <begin position="191"/>
        <end position="210"/>
    </location>
</feature>
<keyword evidence="5 8" id="KW-1133">Transmembrane helix</keyword>
<evidence type="ECO:0000256" key="5">
    <source>
        <dbReference type="ARBA" id="ARBA00022989"/>
    </source>
</evidence>
<reference evidence="10" key="1">
    <citation type="submission" date="2023-06" db="EMBL/GenBank/DDBJ databases">
        <title>Draft genome sequence of Nocardioides sp. SOB72.</title>
        <authorList>
            <person name="Zhang G."/>
        </authorList>
    </citation>
    <scope>NUCLEOTIDE SEQUENCE</scope>
    <source>
        <strain evidence="10">SOB72</strain>
    </source>
</reference>
<evidence type="ECO:0000313" key="10">
    <source>
        <dbReference type="EMBL" id="MDN4162598.1"/>
    </source>
</evidence>
<evidence type="ECO:0000313" key="11">
    <source>
        <dbReference type="Proteomes" id="UP001168537"/>
    </source>
</evidence>
<evidence type="ECO:0000256" key="7">
    <source>
        <dbReference type="SAM" id="MobiDB-lite"/>
    </source>
</evidence>
<organism evidence="10 11">
    <name type="scientific">Nocardioides abyssi</name>
    <dbReference type="NCBI Taxonomy" id="3058370"/>
    <lineage>
        <taxon>Bacteria</taxon>
        <taxon>Bacillati</taxon>
        <taxon>Actinomycetota</taxon>
        <taxon>Actinomycetes</taxon>
        <taxon>Propionibacteriales</taxon>
        <taxon>Nocardioidaceae</taxon>
        <taxon>Nocardioides</taxon>
    </lineage>
</organism>
<evidence type="ECO:0000256" key="1">
    <source>
        <dbReference type="ARBA" id="ARBA00004651"/>
    </source>
</evidence>
<gene>
    <name evidence="10" type="ORF">QWY29_14620</name>
</gene>
<dbReference type="InterPro" id="IPR036259">
    <property type="entry name" value="MFS_trans_sf"/>
</dbReference>
<dbReference type="InterPro" id="IPR011701">
    <property type="entry name" value="MFS"/>
</dbReference>
<evidence type="ECO:0000256" key="4">
    <source>
        <dbReference type="ARBA" id="ARBA00022692"/>
    </source>
</evidence>
<keyword evidence="2" id="KW-0813">Transport</keyword>
<comment type="caution">
    <text evidence="10">The sequence shown here is derived from an EMBL/GenBank/DDBJ whole genome shotgun (WGS) entry which is preliminary data.</text>
</comment>
<dbReference type="SUPFAM" id="SSF103473">
    <property type="entry name" value="MFS general substrate transporter"/>
    <property type="match status" value="1"/>
</dbReference>
<dbReference type="PROSITE" id="PS50850">
    <property type="entry name" value="MFS"/>
    <property type="match status" value="1"/>
</dbReference>
<evidence type="ECO:0000256" key="3">
    <source>
        <dbReference type="ARBA" id="ARBA00022475"/>
    </source>
</evidence>
<feature type="transmembrane region" description="Helical" evidence="8">
    <location>
        <begin position="69"/>
        <end position="87"/>
    </location>
</feature>
<dbReference type="InterPro" id="IPR050171">
    <property type="entry name" value="MFS_Transporters"/>
</dbReference>
<evidence type="ECO:0000256" key="8">
    <source>
        <dbReference type="SAM" id="Phobius"/>
    </source>
</evidence>
<keyword evidence="6 8" id="KW-0472">Membrane</keyword>
<feature type="transmembrane region" description="Helical" evidence="8">
    <location>
        <begin position="307"/>
        <end position="327"/>
    </location>
</feature>
<evidence type="ECO:0000256" key="2">
    <source>
        <dbReference type="ARBA" id="ARBA00022448"/>
    </source>
</evidence>
<feature type="domain" description="Major facilitator superfamily (MFS) profile" evidence="9">
    <location>
        <begin position="32"/>
        <end position="426"/>
    </location>
</feature>
<dbReference type="PANTHER" id="PTHR23517">
    <property type="entry name" value="RESISTANCE PROTEIN MDTM, PUTATIVE-RELATED-RELATED"/>
    <property type="match status" value="1"/>
</dbReference>
<keyword evidence="11" id="KW-1185">Reference proteome</keyword>
<feature type="region of interest" description="Disordered" evidence="7">
    <location>
        <begin position="444"/>
        <end position="463"/>
    </location>
</feature>
<feature type="transmembrane region" description="Helical" evidence="8">
    <location>
        <begin position="123"/>
        <end position="145"/>
    </location>
</feature>
<dbReference type="Gene3D" id="1.20.1250.20">
    <property type="entry name" value="MFS general substrate transporter like domains"/>
    <property type="match status" value="1"/>
</dbReference>
<accession>A0ABT8EWN1</accession>
<sequence>MSSTEPSGAPDRASSAPPRLTLSSFWHDLPRAGKLLLSVVVLEFLGTGLVLPFHVVYLNEVRGIALSDVGLLLAVPPLGGLLVVGPSGTAIDRFGARRILMGTLVLLGVGNVLLAAATTPLAAGVALALTGIAAGVSWPASQSLIAAVVPRELRQRYFGVNFTLLNLGIGIGGVVGGVVVDVDHAATFQAIYLADAASYLPALVLLAVPLRHVAGRPEREPGAAQEPSSYAAVLRRPAVASLMLLGFSASFVGYAQLNAGMPAYARAVGEVSTQGLGIAFAANTLVIVVLQLAVLQRIEGRRRTRVIAVMALIWAGAWLLLGGSGLVPGTVGATVLVAACASVFALGETLLQPTIPALVNDLAPDHLRGRYNALSSAAFQSAQVIAPPVAGFLVGHSLGDAYVGLLVAGCLAVAVLSVVRVERQLPPGVNGVRAPAPLEETAPALADATGEPFAGPVSGSGGA</sequence>
<dbReference type="Pfam" id="PF07690">
    <property type="entry name" value="MFS_1"/>
    <property type="match status" value="1"/>
</dbReference>
<proteinExistence type="predicted"/>